<sequence length="534" mass="58689">MALVYTQDMSHAAPASGGCNGNILNYSTREQQAIGGGGAGGNSNDCSVQHLCYEPSPLCNSTNEYPSTITTITHELSGNESSSLLNYSINSVAMCPLYCPPLSEQAIGGGNNQDSLHPGLQQPPPPPSSDDVCFMMEPCTGESGTAIQGSNGQQQQQSLSWQAFKVDSWYCMSDRSMQDINHDEVTCGFAVEADKGFNYSQWDESFVCQKKNHFQISVQLKLPRVPKYVKTNANGHKLELINCFGLHLYGMKFEAPESIIMIEMSRTDRSKLPYESLLIDLPNFPDQLVKASACRLHFSETTANNMRKRGKPNPDQRYFSLVVSLHAYTSTGNYPVVAYVSERIIVRASNPGQFDNEGDATWLKGASSSGSDTVFYQGKVGINTESPDEALTVVGNVQVTGQILQPSDARLKTDITQINTSEMLTNVERLTLYSYVFKYGAFGEEKEKEVTKEVGLLAQEVKKVIPDAVKTMVIKGKDDTILVLNKDRLLMESLGAIQELNGKNKRTLHLIAILAILFSSLLCVLIVIGLYHLK</sequence>
<protein>
    <recommendedName>
        <fullName evidence="13">NDT80 domain-containing protein</fullName>
    </recommendedName>
</protein>
<keyword evidence="5 8" id="KW-0472">Membrane</keyword>
<dbReference type="GO" id="GO:0016540">
    <property type="term" value="P:protein autoprocessing"/>
    <property type="evidence" value="ECO:0007669"/>
    <property type="project" value="TreeGrafter"/>
</dbReference>
<evidence type="ECO:0000313" key="12">
    <source>
        <dbReference type="Proteomes" id="UP000007879"/>
    </source>
</evidence>
<dbReference type="InterPro" id="IPR024061">
    <property type="entry name" value="NDT80_DNA-bd_dom"/>
</dbReference>
<feature type="DNA-binding region" description="NDT80" evidence="6">
    <location>
        <begin position="114"/>
        <end position="358"/>
    </location>
</feature>
<dbReference type="STRING" id="400682.A0A1X7V5D4"/>
<dbReference type="KEGG" id="aqu:100638041"/>
<dbReference type="Gene3D" id="2.60.40.1390">
    <property type="entry name" value="NDT80 DNA-binding domain"/>
    <property type="match status" value="1"/>
</dbReference>
<name>A0A1X7V5D4_AMPQE</name>
<dbReference type="EnsemblMetazoa" id="XM_003385590.2">
    <property type="protein sequence ID" value="XP_003385638.1"/>
    <property type="gene ID" value="LOC100638041"/>
</dbReference>
<gene>
    <name evidence="11" type="primary">100638041</name>
</gene>
<keyword evidence="12" id="KW-1185">Reference proteome</keyword>
<dbReference type="PROSITE" id="PS51517">
    <property type="entry name" value="NDT80"/>
    <property type="match status" value="1"/>
</dbReference>
<organism evidence="11">
    <name type="scientific">Amphimedon queenslandica</name>
    <name type="common">Sponge</name>
    <dbReference type="NCBI Taxonomy" id="400682"/>
    <lineage>
        <taxon>Eukaryota</taxon>
        <taxon>Metazoa</taxon>
        <taxon>Porifera</taxon>
        <taxon>Demospongiae</taxon>
        <taxon>Heteroscleromorpha</taxon>
        <taxon>Haplosclerida</taxon>
        <taxon>Niphatidae</taxon>
        <taxon>Amphimedon</taxon>
    </lineage>
</organism>
<dbReference type="Pfam" id="PF05224">
    <property type="entry name" value="NDT80_PhoG"/>
    <property type="match status" value="1"/>
</dbReference>
<comment type="subcellular location">
    <subcellularLocation>
        <location evidence="1">Membrane</location>
        <topology evidence="1">Single-pass membrane protein</topology>
    </subcellularLocation>
</comment>
<dbReference type="Pfam" id="PF13884">
    <property type="entry name" value="Peptidase_S74"/>
    <property type="match status" value="1"/>
</dbReference>
<evidence type="ECO:0000259" key="10">
    <source>
        <dbReference type="PROSITE" id="PS51688"/>
    </source>
</evidence>
<dbReference type="GO" id="GO:0045893">
    <property type="term" value="P:positive regulation of DNA-templated transcription"/>
    <property type="evidence" value="ECO:0007669"/>
    <property type="project" value="TreeGrafter"/>
</dbReference>
<dbReference type="InterPro" id="IPR008967">
    <property type="entry name" value="p53-like_TF_DNA-bd_sf"/>
</dbReference>
<evidence type="ECO:0000256" key="1">
    <source>
        <dbReference type="ARBA" id="ARBA00004167"/>
    </source>
</evidence>
<evidence type="ECO:0000256" key="4">
    <source>
        <dbReference type="ARBA" id="ARBA00023125"/>
    </source>
</evidence>
<evidence type="ECO:0000256" key="5">
    <source>
        <dbReference type="ARBA" id="ARBA00023136"/>
    </source>
</evidence>
<evidence type="ECO:0000256" key="2">
    <source>
        <dbReference type="ARBA" id="ARBA00022692"/>
    </source>
</evidence>
<feature type="transmembrane region" description="Helical" evidence="8">
    <location>
        <begin position="508"/>
        <end position="533"/>
    </location>
</feature>
<reference evidence="12" key="1">
    <citation type="journal article" date="2010" name="Nature">
        <title>The Amphimedon queenslandica genome and the evolution of animal complexity.</title>
        <authorList>
            <person name="Srivastava M."/>
            <person name="Simakov O."/>
            <person name="Chapman J."/>
            <person name="Fahey B."/>
            <person name="Gauthier M.E."/>
            <person name="Mitros T."/>
            <person name="Richards G.S."/>
            <person name="Conaco C."/>
            <person name="Dacre M."/>
            <person name="Hellsten U."/>
            <person name="Larroux C."/>
            <person name="Putnam N.H."/>
            <person name="Stanke M."/>
            <person name="Adamska M."/>
            <person name="Darling A."/>
            <person name="Degnan S.M."/>
            <person name="Oakley T.H."/>
            <person name="Plachetzki D.C."/>
            <person name="Zhai Y."/>
            <person name="Adamski M."/>
            <person name="Calcino A."/>
            <person name="Cummins S.F."/>
            <person name="Goodstein D.M."/>
            <person name="Harris C."/>
            <person name="Jackson D.J."/>
            <person name="Leys S.P."/>
            <person name="Shu S."/>
            <person name="Woodcroft B.J."/>
            <person name="Vervoort M."/>
            <person name="Kosik K.S."/>
            <person name="Manning G."/>
            <person name="Degnan B.M."/>
            <person name="Rokhsar D.S."/>
        </authorList>
    </citation>
    <scope>NUCLEOTIDE SEQUENCE [LARGE SCALE GENOMIC DNA]</scope>
</reference>
<dbReference type="Proteomes" id="UP000007879">
    <property type="component" value="Unassembled WGS sequence"/>
</dbReference>
<dbReference type="GO" id="GO:0005634">
    <property type="term" value="C:nucleus"/>
    <property type="evidence" value="ECO:0007669"/>
    <property type="project" value="TreeGrafter"/>
</dbReference>
<evidence type="ECO:0000256" key="8">
    <source>
        <dbReference type="SAM" id="Phobius"/>
    </source>
</evidence>
<keyword evidence="2 8" id="KW-0812">Transmembrane</keyword>
<evidence type="ECO:0000313" key="11">
    <source>
        <dbReference type="EnsemblMetazoa" id="Aqu2.1.35171_001"/>
    </source>
</evidence>
<feature type="domain" description="Peptidase S74" evidence="10">
    <location>
        <begin position="407"/>
        <end position="514"/>
    </location>
</feature>
<dbReference type="PANTHER" id="PTHR13029:SF18">
    <property type="entry name" value="MYELIN REGULATORY FACTOR HOMOLOG 1"/>
    <property type="match status" value="1"/>
</dbReference>
<dbReference type="OrthoDB" id="27041at2759"/>
<dbReference type="GO" id="GO:0003700">
    <property type="term" value="F:DNA-binding transcription factor activity"/>
    <property type="evidence" value="ECO:0007669"/>
    <property type="project" value="UniProtKB-UniRule"/>
</dbReference>
<dbReference type="InterPro" id="IPR051577">
    <property type="entry name" value="MRF-like"/>
</dbReference>
<reference evidence="11" key="2">
    <citation type="submission" date="2017-05" db="UniProtKB">
        <authorList>
            <consortium name="EnsemblMetazoa"/>
        </authorList>
    </citation>
    <scope>IDENTIFICATION</scope>
</reference>
<dbReference type="PANTHER" id="PTHR13029">
    <property type="match status" value="1"/>
</dbReference>
<keyword evidence="3 8" id="KW-1133">Transmembrane helix</keyword>
<evidence type="ECO:0008006" key="13">
    <source>
        <dbReference type="Google" id="ProtNLM"/>
    </source>
</evidence>
<feature type="region of interest" description="Disordered" evidence="7">
    <location>
        <begin position="109"/>
        <end position="129"/>
    </location>
</feature>
<dbReference type="PROSITE" id="PS51688">
    <property type="entry name" value="ICA"/>
    <property type="match status" value="1"/>
</dbReference>
<dbReference type="eggNOG" id="KOG3661">
    <property type="taxonomic scope" value="Eukaryota"/>
</dbReference>
<evidence type="ECO:0000256" key="7">
    <source>
        <dbReference type="SAM" id="MobiDB-lite"/>
    </source>
</evidence>
<dbReference type="InParanoid" id="A0A1X7V5D4"/>
<dbReference type="InterPro" id="IPR037141">
    <property type="entry name" value="NDT80_DNA-bd_dom_sf"/>
</dbReference>
<dbReference type="SUPFAM" id="SSF49417">
    <property type="entry name" value="p53-like transcription factors"/>
    <property type="match status" value="1"/>
</dbReference>
<proteinExistence type="predicted"/>
<evidence type="ECO:0000256" key="3">
    <source>
        <dbReference type="ARBA" id="ARBA00022989"/>
    </source>
</evidence>
<dbReference type="GO" id="GO:0043565">
    <property type="term" value="F:sequence-specific DNA binding"/>
    <property type="evidence" value="ECO:0007669"/>
    <property type="project" value="TreeGrafter"/>
</dbReference>
<keyword evidence="4 6" id="KW-0238">DNA-binding</keyword>
<evidence type="ECO:0000256" key="6">
    <source>
        <dbReference type="PROSITE-ProRule" id="PRU00850"/>
    </source>
</evidence>
<dbReference type="GO" id="GO:0005789">
    <property type="term" value="C:endoplasmic reticulum membrane"/>
    <property type="evidence" value="ECO:0007669"/>
    <property type="project" value="TreeGrafter"/>
</dbReference>
<dbReference type="EnsemblMetazoa" id="Aqu2.1.35171_001">
    <property type="protein sequence ID" value="Aqu2.1.35171_001"/>
    <property type="gene ID" value="Aqu2.1.35171"/>
</dbReference>
<dbReference type="AlphaFoldDB" id="A0A1X7V5D4"/>
<feature type="domain" description="NDT80" evidence="9">
    <location>
        <begin position="114"/>
        <end position="358"/>
    </location>
</feature>
<evidence type="ECO:0000259" key="9">
    <source>
        <dbReference type="PROSITE" id="PS51517"/>
    </source>
</evidence>
<accession>A0A1X7V5D4</accession>
<dbReference type="InterPro" id="IPR030392">
    <property type="entry name" value="S74_ICA"/>
</dbReference>